<evidence type="ECO:0000313" key="2">
    <source>
        <dbReference type="Proteomes" id="UP000092154"/>
    </source>
</evidence>
<sequence length="142" mass="15775">MKLSVSMLSLLSAEGRYPWFNAQLGVMGTVATYKLETVTPQSVDMLRGATSVLRLTSFVMSIPEGVSPANRSNRFEGCVLAGSDFPSLSRTMFWWTRIPSIVLMYKASLEGSIGPLWKPVWPIHNVHIFLLPITLPTALEPY</sequence>
<organism evidence="1 2">
    <name type="scientific">Rhizopogon vinicolor AM-OR11-026</name>
    <dbReference type="NCBI Taxonomy" id="1314800"/>
    <lineage>
        <taxon>Eukaryota</taxon>
        <taxon>Fungi</taxon>
        <taxon>Dikarya</taxon>
        <taxon>Basidiomycota</taxon>
        <taxon>Agaricomycotina</taxon>
        <taxon>Agaricomycetes</taxon>
        <taxon>Agaricomycetidae</taxon>
        <taxon>Boletales</taxon>
        <taxon>Suillineae</taxon>
        <taxon>Rhizopogonaceae</taxon>
        <taxon>Rhizopogon</taxon>
    </lineage>
</organism>
<evidence type="ECO:0000313" key="1">
    <source>
        <dbReference type="EMBL" id="OAX42897.1"/>
    </source>
</evidence>
<name>A0A1B7NDD7_9AGAM</name>
<protein>
    <submittedName>
        <fullName evidence="1">Uncharacterized protein</fullName>
    </submittedName>
</protein>
<dbReference type="Proteomes" id="UP000092154">
    <property type="component" value="Unassembled WGS sequence"/>
</dbReference>
<reference evidence="1 2" key="1">
    <citation type="submission" date="2016-06" db="EMBL/GenBank/DDBJ databases">
        <title>Comparative genomics of the ectomycorrhizal sister species Rhizopogon vinicolor and Rhizopogon vesiculosus (Basidiomycota: Boletales) reveals a divergence of the mating type B locus.</title>
        <authorList>
            <consortium name="DOE Joint Genome Institute"/>
            <person name="Mujic A.B."/>
            <person name="Kuo A."/>
            <person name="Tritt A."/>
            <person name="Lipzen A."/>
            <person name="Chen C."/>
            <person name="Johnson J."/>
            <person name="Sharma A."/>
            <person name="Barry K."/>
            <person name="Grigoriev I.V."/>
            <person name="Spatafora J.W."/>
        </authorList>
    </citation>
    <scope>NUCLEOTIDE SEQUENCE [LARGE SCALE GENOMIC DNA]</scope>
    <source>
        <strain evidence="1 2">AM-OR11-026</strain>
    </source>
</reference>
<dbReference type="InParanoid" id="A0A1B7NDD7"/>
<keyword evidence="2" id="KW-1185">Reference proteome</keyword>
<dbReference type="AlphaFoldDB" id="A0A1B7NDD7"/>
<dbReference type="EMBL" id="KV448147">
    <property type="protein sequence ID" value="OAX42897.1"/>
    <property type="molecule type" value="Genomic_DNA"/>
</dbReference>
<gene>
    <name evidence="1" type="ORF">K503DRAFT_263018</name>
</gene>
<proteinExistence type="predicted"/>
<accession>A0A1B7NDD7</accession>